<protein>
    <recommendedName>
        <fullName evidence="2">Heterokaryon incompatibility domain-containing protein</fullName>
    </recommendedName>
</protein>
<dbReference type="AlphaFoldDB" id="A0A439DCZ1"/>
<proteinExistence type="predicted"/>
<keyword evidence="1" id="KW-0040">ANK repeat</keyword>
<feature type="repeat" description="ANK" evidence="1">
    <location>
        <begin position="78"/>
        <end position="110"/>
    </location>
</feature>
<evidence type="ECO:0000313" key="4">
    <source>
        <dbReference type="Proteomes" id="UP000286045"/>
    </source>
</evidence>
<dbReference type="Pfam" id="PF06985">
    <property type="entry name" value="HET"/>
    <property type="match status" value="1"/>
</dbReference>
<gene>
    <name evidence="3" type="ORF">EKO27_g2852</name>
</gene>
<dbReference type="PANTHER" id="PTHR33112">
    <property type="entry name" value="DOMAIN PROTEIN, PUTATIVE-RELATED"/>
    <property type="match status" value="1"/>
</dbReference>
<dbReference type="SUPFAM" id="SSF48403">
    <property type="entry name" value="Ankyrin repeat"/>
    <property type="match status" value="1"/>
</dbReference>
<comment type="caution">
    <text evidence="3">The sequence shown here is derived from an EMBL/GenBank/DDBJ whole genome shotgun (WGS) entry which is preliminary data.</text>
</comment>
<dbReference type="EMBL" id="RYZI01000056">
    <property type="protein sequence ID" value="RWA12245.1"/>
    <property type="molecule type" value="Genomic_DNA"/>
</dbReference>
<accession>A0A439DCZ1</accession>
<dbReference type="InterPro" id="IPR010730">
    <property type="entry name" value="HET"/>
</dbReference>
<reference evidence="3 4" key="1">
    <citation type="submission" date="2018-12" db="EMBL/GenBank/DDBJ databases">
        <title>Draft genome sequence of Xylaria grammica IHI A82.</title>
        <authorList>
            <person name="Buettner E."/>
            <person name="Kellner H."/>
        </authorList>
    </citation>
    <scope>NUCLEOTIDE SEQUENCE [LARGE SCALE GENOMIC DNA]</scope>
    <source>
        <strain evidence="3 4">IHI A82</strain>
    </source>
</reference>
<dbReference type="InterPro" id="IPR036770">
    <property type="entry name" value="Ankyrin_rpt-contain_sf"/>
</dbReference>
<dbReference type="PANTHER" id="PTHR33112:SF10">
    <property type="entry name" value="TOL"/>
    <property type="match status" value="1"/>
</dbReference>
<evidence type="ECO:0000313" key="3">
    <source>
        <dbReference type="EMBL" id="RWA12245.1"/>
    </source>
</evidence>
<dbReference type="Proteomes" id="UP000286045">
    <property type="component" value="Unassembled WGS sequence"/>
</dbReference>
<name>A0A439DCZ1_9PEZI</name>
<sequence length="828" mass="92157">MEGNSHELTMSPREIQLTAQKFKEAIQEAVKQAEIERPSKEKQLQLFGAIQASDEPVVREIIASGVDVDILCWTTHSDHETPLGRAIRTSQQDAARVFLDSGVSVDTEDLDATAPIIIAAENSNHEAAKFLLDYSPDLLLTNREGKGALDAAVDNDDEIMARLLIEHLPLKNDSRYSKALALDRAIRHKDYQMALSLIDHDQCAVSRGIKTFQLHSDGGQHTIIGPGNLYLRTLFEAILNFQNEIRKTPRESKSTGSENSFLDVLGWLLHCLTQHPACIRAEGPLPNLPSRVIDVGPPDGSQELVLRPGDGLQGRYIALTHRWGDSVTVKTTKKNLPERLKGMKFECLTKVMQDAVSVTRKLGIRYLWVDAICIIQDSHSDWSVEACDMARIYRNALLTIAAAVSAEHSDGFFTERNRGPVSQASTDEILDSRGWILQEQLLSPRILKYSKGQVGWECISLNTSEAHKLHTRRSATSSEIMRFKRAVCGLRSTSMAVQRQAHASWQHVVQSYSRRELTKESDKLMALMGIARFTGEITGDRFLAGLWKDQLWRDLLWKSDVSSNGGHLPPRVRNIKLPSWSWASAGGPVLYSWPAGSSPGFVESNLQLVSDTVDSDMSNGDVEGCLVINTRLRKVFLREHGSGRLFHKKGENIQPPASAAAELAAAAAKARTNFTGIMRSSLDRLKVRLLRDAPTRDSVTDHVTRSSLPILPFVTDQNSIEGLKAPKSKDRSEVFWPDAADEYFTEAWLLPVASEKYFIHCLALVNIGDENVFKRVGLCTIDSMKSPSFFRSADETVITLNRFFQSKPTVALAKHLKYMVSPITASVF</sequence>
<dbReference type="SMART" id="SM00248">
    <property type="entry name" value="ANK"/>
    <property type="match status" value="5"/>
</dbReference>
<organism evidence="3 4">
    <name type="scientific">Xylaria grammica</name>
    <dbReference type="NCBI Taxonomy" id="363999"/>
    <lineage>
        <taxon>Eukaryota</taxon>
        <taxon>Fungi</taxon>
        <taxon>Dikarya</taxon>
        <taxon>Ascomycota</taxon>
        <taxon>Pezizomycotina</taxon>
        <taxon>Sordariomycetes</taxon>
        <taxon>Xylariomycetidae</taxon>
        <taxon>Xylariales</taxon>
        <taxon>Xylariaceae</taxon>
        <taxon>Xylaria</taxon>
    </lineage>
</organism>
<dbReference type="PROSITE" id="PS50088">
    <property type="entry name" value="ANK_REPEAT"/>
    <property type="match status" value="1"/>
</dbReference>
<dbReference type="Gene3D" id="1.25.40.20">
    <property type="entry name" value="Ankyrin repeat-containing domain"/>
    <property type="match status" value="1"/>
</dbReference>
<keyword evidence="4" id="KW-1185">Reference proteome</keyword>
<evidence type="ECO:0000259" key="2">
    <source>
        <dbReference type="Pfam" id="PF06985"/>
    </source>
</evidence>
<feature type="domain" description="Heterokaryon incompatibility" evidence="2">
    <location>
        <begin position="316"/>
        <end position="422"/>
    </location>
</feature>
<dbReference type="InterPro" id="IPR002110">
    <property type="entry name" value="Ankyrin_rpt"/>
</dbReference>
<dbReference type="Pfam" id="PF12796">
    <property type="entry name" value="Ank_2"/>
    <property type="match status" value="1"/>
</dbReference>
<evidence type="ECO:0000256" key="1">
    <source>
        <dbReference type="PROSITE-ProRule" id="PRU00023"/>
    </source>
</evidence>
<dbReference type="STRING" id="363999.A0A439DCZ1"/>